<keyword evidence="3" id="KW-1185">Reference proteome</keyword>
<organism evidence="2 3">
    <name type="scientific">Pseudonocardia hydrocarbonoxydans</name>
    <dbReference type="NCBI Taxonomy" id="76726"/>
    <lineage>
        <taxon>Bacteria</taxon>
        <taxon>Bacillati</taxon>
        <taxon>Actinomycetota</taxon>
        <taxon>Actinomycetes</taxon>
        <taxon>Pseudonocardiales</taxon>
        <taxon>Pseudonocardiaceae</taxon>
        <taxon>Pseudonocardia</taxon>
    </lineage>
</organism>
<comment type="caution">
    <text evidence="2">The sequence shown here is derived from an EMBL/GenBank/DDBJ whole genome shotgun (WGS) entry which is preliminary data.</text>
</comment>
<protein>
    <submittedName>
        <fullName evidence="2">Uncharacterized protein</fullName>
    </submittedName>
</protein>
<evidence type="ECO:0000313" key="3">
    <source>
        <dbReference type="Proteomes" id="UP000320338"/>
    </source>
</evidence>
<evidence type="ECO:0000313" key="2">
    <source>
        <dbReference type="EMBL" id="GEC20244.1"/>
    </source>
</evidence>
<sequence length="176" mass="19766">MPALTVAARSPVDAEQTTQRHLDDLQAWAQVFHRFTTDGDTFVYDRERLSKLREQGRMPVACVDDIATVEAFEREADDWLHVLLWCPREEAERRLADGWTANEGQPAPERGWVRRWEKSTKGLLRDPRRFTLAIRSDHLDAVQIAQIVHLAAQAGRSTPHSASRPGATSAAQTGSG</sequence>
<dbReference type="Proteomes" id="UP000320338">
    <property type="component" value="Unassembled WGS sequence"/>
</dbReference>
<accession>A0A4Y3WN78</accession>
<evidence type="ECO:0000256" key="1">
    <source>
        <dbReference type="SAM" id="MobiDB-lite"/>
    </source>
</evidence>
<dbReference type="EMBL" id="BJNG01000018">
    <property type="protein sequence ID" value="GEC20244.1"/>
    <property type="molecule type" value="Genomic_DNA"/>
</dbReference>
<dbReference type="OrthoDB" id="3575979at2"/>
<reference evidence="2 3" key="1">
    <citation type="submission" date="2019-06" db="EMBL/GenBank/DDBJ databases">
        <title>Whole genome shotgun sequence of Pseudonocardia hydrocarbonoxydans NBRC 14498.</title>
        <authorList>
            <person name="Hosoyama A."/>
            <person name="Uohara A."/>
            <person name="Ohji S."/>
            <person name="Ichikawa N."/>
        </authorList>
    </citation>
    <scope>NUCLEOTIDE SEQUENCE [LARGE SCALE GENOMIC DNA]</scope>
    <source>
        <strain evidence="2 3">NBRC 14498</strain>
    </source>
</reference>
<feature type="region of interest" description="Disordered" evidence="1">
    <location>
        <begin position="153"/>
        <end position="176"/>
    </location>
</feature>
<dbReference type="RefSeq" id="WP_141278781.1">
    <property type="nucleotide sequence ID" value="NZ_BAAARZ010000015.1"/>
</dbReference>
<dbReference type="AlphaFoldDB" id="A0A4Y3WN78"/>
<proteinExistence type="predicted"/>
<name>A0A4Y3WN78_9PSEU</name>
<gene>
    <name evidence="2" type="ORF">PHY01_25270</name>
</gene>